<dbReference type="STRING" id="441103.TRN7648_01597"/>
<evidence type="ECO:0000313" key="2">
    <source>
        <dbReference type="EMBL" id="CUH77667.1"/>
    </source>
</evidence>
<keyword evidence="1" id="KW-0472">Membrane</keyword>
<dbReference type="EMBL" id="CYSE01000002">
    <property type="protein sequence ID" value="CUH77667.1"/>
    <property type="molecule type" value="Genomic_DNA"/>
</dbReference>
<evidence type="ECO:0000256" key="1">
    <source>
        <dbReference type="SAM" id="Phobius"/>
    </source>
</evidence>
<evidence type="ECO:0008006" key="4">
    <source>
        <dbReference type="Google" id="ProtNLM"/>
    </source>
</evidence>
<proteinExistence type="predicted"/>
<accession>A0A0P1GR48</accession>
<dbReference type="RefSeq" id="WP_084662778.1">
    <property type="nucleotide sequence ID" value="NZ_CYSE01000002.1"/>
</dbReference>
<name>A0A0P1GR48_9RHOB</name>
<feature type="transmembrane region" description="Helical" evidence="1">
    <location>
        <begin position="96"/>
        <end position="112"/>
    </location>
</feature>
<feature type="transmembrane region" description="Helical" evidence="1">
    <location>
        <begin position="45"/>
        <end position="64"/>
    </location>
</feature>
<reference evidence="2 3" key="1">
    <citation type="submission" date="2015-09" db="EMBL/GenBank/DDBJ databases">
        <authorList>
            <consortium name="Swine Surveillance"/>
        </authorList>
    </citation>
    <scope>NUCLEOTIDE SEQUENCE [LARGE SCALE GENOMIC DNA]</scope>
    <source>
        <strain evidence="2 3">CECT 7648</strain>
    </source>
</reference>
<evidence type="ECO:0000313" key="3">
    <source>
        <dbReference type="Proteomes" id="UP000054935"/>
    </source>
</evidence>
<dbReference type="OrthoDB" id="7859306at2"/>
<keyword evidence="1" id="KW-1133">Transmembrane helix</keyword>
<organism evidence="2 3">
    <name type="scientific">Tropicibacter naphthalenivorans</name>
    <dbReference type="NCBI Taxonomy" id="441103"/>
    <lineage>
        <taxon>Bacteria</taxon>
        <taxon>Pseudomonadati</taxon>
        <taxon>Pseudomonadota</taxon>
        <taxon>Alphaproteobacteria</taxon>
        <taxon>Rhodobacterales</taxon>
        <taxon>Roseobacteraceae</taxon>
        <taxon>Tropicibacter</taxon>
    </lineage>
</organism>
<keyword evidence="3" id="KW-1185">Reference proteome</keyword>
<feature type="transmembrane region" description="Helical" evidence="1">
    <location>
        <begin position="71"/>
        <end position="90"/>
    </location>
</feature>
<protein>
    <recommendedName>
        <fullName evidence="4">DoxX</fullName>
    </recommendedName>
</protein>
<sequence length="129" mass="13900">MLPSEDGRQCALRILLACALAYTASEHYLSPNALPIGSVQPPLEALSVLILRAMLWITAIWLLFGLRTRVVAALGLALFYGFAILVPGVHMFSAQTAHSLFVVTVIALPLLLRGGGRYSLLQRGWSGAL</sequence>
<dbReference type="Proteomes" id="UP000054935">
    <property type="component" value="Unassembled WGS sequence"/>
</dbReference>
<gene>
    <name evidence="2" type="ORF">TRN7648_01597</name>
</gene>
<dbReference type="AlphaFoldDB" id="A0A0P1GR48"/>
<keyword evidence="1" id="KW-0812">Transmembrane</keyword>